<dbReference type="FunFam" id="1.10.630.10:FF:000018">
    <property type="entry name" value="Cytochrome P450 monooxygenase"/>
    <property type="match status" value="1"/>
</dbReference>
<dbReference type="SUPFAM" id="SSF48264">
    <property type="entry name" value="Cytochrome P450"/>
    <property type="match status" value="1"/>
</dbReference>
<reference evidence="9 10" key="1">
    <citation type="submission" date="2019-12" db="EMBL/GenBank/DDBJ databases">
        <title>Nocardia macrotermitis sp. nov. and Nocardia aurantia sp. nov., isolated from the gut of the fungus growing-termite Macrotermes natalensis.</title>
        <authorList>
            <person name="Christine B."/>
            <person name="Rene B."/>
        </authorList>
    </citation>
    <scope>NUCLEOTIDE SEQUENCE [LARGE SCALE GENOMIC DNA]</scope>
    <source>
        <strain evidence="9 10">DSM 102126</strain>
    </source>
</reference>
<evidence type="ECO:0000313" key="9">
    <source>
        <dbReference type="EMBL" id="MXQ66143.1"/>
    </source>
</evidence>
<dbReference type="PRINTS" id="PR00385">
    <property type="entry name" value="P450"/>
</dbReference>
<feature type="compositionally biased region" description="Pro residues" evidence="8">
    <location>
        <begin position="1"/>
        <end position="11"/>
    </location>
</feature>
<dbReference type="Proteomes" id="UP000431901">
    <property type="component" value="Unassembled WGS sequence"/>
</dbReference>
<dbReference type="EMBL" id="WUTW01000003">
    <property type="protein sequence ID" value="MXQ66143.1"/>
    <property type="molecule type" value="Genomic_DNA"/>
</dbReference>
<dbReference type="Gene3D" id="1.10.630.10">
    <property type="entry name" value="Cytochrome P450"/>
    <property type="match status" value="1"/>
</dbReference>
<name>A0A6I4WAJ9_9ACTN</name>
<organism evidence="9 10">
    <name type="scientific">Actinomadura rayongensis</name>
    <dbReference type="NCBI Taxonomy" id="1429076"/>
    <lineage>
        <taxon>Bacteria</taxon>
        <taxon>Bacillati</taxon>
        <taxon>Actinomycetota</taxon>
        <taxon>Actinomycetes</taxon>
        <taxon>Streptosporangiales</taxon>
        <taxon>Thermomonosporaceae</taxon>
        <taxon>Actinomadura</taxon>
    </lineage>
</organism>
<dbReference type="Pfam" id="PF00067">
    <property type="entry name" value="p450"/>
    <property type="match status" value="1"/>
</dbReference>
<keyword evidence="3 7" id="KW-0479">Metal-binding</keyword>
<keyword evidence="4 7" id="KW-0560">Oxidoreductase</keyword>
<accession>A0A6I4WAJ9</accession>
<keyword evidence="2 7" id="KW-0349">Heme</keyword>
<dbReference type="GO" id="GO:0020037">
    <property type="term" value="F:heme binding"/>
    <property type="evidence" value="ECO:0007669"/>
    <property type="project" value="InterPro"/>
</dbReference>
<dbReference type="InterPro" id="IPR017972">
    <property type="entry name" value="Cyt_P450_CS"/>
</dbReference>
<dbReference type="AlphaFoldDB" id="A0A6I4WAJ9"/>
<protein>
    <submittedName>
        <fullName evidence="9">Cytochrome P450</fullName>
    </submittedName>
</protein>
<dbReference type="PRINTS" id="PR00359">
    <property type="entry name" value="BP450"/>
</dbReference>
<evidence type="ECO:0000256" key="5">
    <source>
        <dbReference type="ARBA" id="ARBA00023004"/>
    </source>
</evidence>
<feature type="region of interest" description="Disordered" evidence="8">
    <location>
        <begin position="1"/>
        <end position="25"/>
    </location>
</feature>
<dbReference type="InterPro" id="IPR036396">
    <property type="entry name" value="Cyt_P450_sf"/>
</dbReference>
<evidence type="ECO:0000256" key="4">
    <source>
        <dbReference type="ARBA" id="ARBA00023002"/>
    </source>
</evidence>
<keyword evidence="5 7" id="KW-0408">Iron</keyword>
<gene>
    <name evidence="9" type="ORF">GQ466_19165</name>
</gene>
<evidence type="ECO:0000256" key="6">
    <source>
        <dbReference type="ARBA" id="ARBA00023033"/>
    </source>
</evidence>
<dbReference type="GO" id="GO:0004497">
    <property type="term" value="F:monooxygenase activity"/>
    <property type="evidence" value="ECO:0007669"/>
    <property type="project" value="UniProtKB-KW"/>
</dbReference>
<dbReference type="InterPro" id="IPR001128">
    <property type="entry name" value="Cyt_P450"/>
</dbReference>
<dbReference type="PANTHER" id="PTHR46696:SF1">
    <property type="entry name" value="CYTOCHROME P450 YJIB-RELATED"/>
    <property type="match status" value="1"/>
</dbReference>
<dbReference type="CDD" id="cd11030">
    <property type="entry name" value="CYP105-like"/>
    <property type="match status" value="1"/>
</dbReference>
<evidence type="ECO:0000256" key="1">
    <source>
        <dbReference type="ARBA" id="ARBA00010617"/>
    </source>
</evidence>
<evidence type="ECO:0000313" key="10">
    <source>
        <dbReference type="Proteomes" id="UP000431901"/>
    </source>
</evidence>
<evidence type="ECO:0000256" key="8">
    <source>
        <dbReference type="SAM" id="MobiDB-lite"/>
    </source>
</evidence>
<comment type="similarity">
    <text evidence="1 7">Belongs to the cytochrome P450 family.</text>
</comment>
<evidence type="ECO:0000256" key="3">
    <source>
        <dbReference type="ARBA" id="ARBA00022723"/>
    </source>
</evidence>
<comment type="caution">
    <text evidence="9">The sequence shown here is derived from an EMBL/GenBank/DDBJ whole genome shotgun (WGS) entry which is preliminary data.</text>
</comment>
<evidence type="ECO:0000256" key="7">
    <source>
        <dbReference type="RuleBase" id="RU000461"/>
    </source>
</evidence>
<keyword evidence="6 7" id="KW-0503">Monooxygenase</keyword>
<sequence>MTDTFTPPPYPQARTCPYDPPPGYRTLPRDEPLVRVTLYDGRAAWLVPHYDDARKLLADPRLSSDRRRDGFPALSRRFEAFRLRPPAFIGLDPPDHGARRRPLIPDFTVRRVAGMRAEIEAIVAEFLDRMLAAGPPADLVEDFALPVPSMVICRLLGVPYDDHAFFQDASRRLLRSDDPDVSVAARDELAAYLRALIEDPERRAGLLGRLAAADDPPDTDDLVSSAILLLVAGHETTASMIALSVIALLDHPDQMAALRDDPDLMPAAVEELLRYLSIADIAGIRIAREDIEIGGRTIRAGEGVVIPNSLVNRDGDVFADPDVLDVHRSARHHLAFGYGVHQCLGQNLARLELQIALSALIRRVPTLRLEVPRDELPQRGPTTIQGVNALPITWGA</sequence>
<dbReference type="RefSeq" id="WP_161104327.1">
    <property type="nucleotide sequence ID" value="NZ_JBHLYI010000004.1"/>
</dbReference>
<dbReference type="InterPro" id="IPR002397">
    <property type="entry name" value="Cyt_P450_B"/>
</dbReference>
<proteinExistence type="inferred from homology"/>
<keyword evidence="10" id="KW-1185">Reference proteome</keyword>
<dbReference type="GO" id="GO:0005506">
    <property type="term" value="F:iron ion binding"/>
    <property type="evidence" value="ECO:0007669"/>
    <property type="project" value="InterPro"/>
</dbReference>
<dbReference type="PANTHER" id="PTHR46696">
    <property type="entry name" value="P450, PUTATIVE (EUROFUNG)-RELATED"/>
    <property type="match status" value="1"/>
</dbReference>
<dbReference type="GO" id="GO:0016705">
    <property type="term" value="F:oxidoreductase activity, acting on paired donors, with incorporation or reduction of molecular oxygen"/>
    <property type="evidence" value="ECO:0007669"/>
    <property type="project" value="InterPro"/>
</dbReference>
<dbReference type="PROSITE" id="PS00086">
    <property type="entry name" value="CYTOCHROME_P450"/>
    <property type="match status" value="1"/>
</dbReference>
<evidence type="ECO:0000256" key="2">
    <source>
        <dbReference type="ARBA" id="ARBA00022617"/>
    </source>
</evidence>
<dbReference type="OrthoDB" id="4133219at2"/>